<accession>A0ABV8EVY4</accession>
<evidence type="ECO:0000313" key="2">
    <source>
        <dbReference type="EMBL" id="MFC3979330.1"/>
    </source>
</evidence>
<dbReference type="SUPFAM" id="SSF52833">
    <property type="entry name" value="Thioredoxin-like"/>
    <property type="match status" value="1"/>
</dbReference>
<keyword evidence="1" id="KW-1133">Transmembrane helix</keyword>
<name>A0ABV8EVY4_9ACTN</name>
<comment type="caution">
    <text evidence="2">The sequence shown here is derived from an EMBL/GenBank/DDBJ whole genome shotgun (WGS) entry which is preliminary data.</text>
</comment>
<proteinExistence type="predicted"/>
<protein>
    <recommendedName>
        <fullName evidence="4">Thioredoxin domain-containing protein</fullName>
    </recommendedName>
</protein>
<sequence>MLLEVSVVLIGGLSLLNLLLTLAVIRRIRRPSASMGSEMSPISSLVLDKGMSPAPFKATLESGNVFSSDSWATWTVVAFFSDTCSACREKIPSFTGQVQEIREHAARNEREAPAVINVVVGDYASCADMVVALEKTGEVVVEPTDGSLVKAFQVKAFPVMCLLDEAGFVTAVGMDLESLLSPIQV</sequence>
<feature type="transmembrane region" description="Helical" evidence="1">
    <location>
        <begin position="6"/>
        <end position="25"/>
    </location>
</feature>
<keyword evidence="1" id="KW-0472">Membrane</keyword>
<evidence type="ECO:0000256" key="1">
    <source>
        <dbReference type="SAM" id="Phobius"/>
    </source>
</evidence>
<dbReference type="InterPro" id="IPR036249">
    <property type="entry name" value="Thioredoxin-like_sf"/>
</dbReference>
<evidence type="ECO:0000313" key="3">
    <source>
        <dbReference type="Proteomes" id="UP001595698"/>
    </source>
</evidence>
<gene>
    <name evidence="2" type="ORF">ACFOYY_04305</name>
</gene>
<evidence type="ECO:0008006" key="4">
    <source>
        <dbReference type="Google" id="ProtNLM"/>
    </source>
</evidence>
<dbReference type="Proteomes" id="UP001595698">
    <property type="component" value="Unassembled WGS sequence"/>
</dbReference>
<keyword evidence="1" id="KW-0812">Transmembrane</keyword>
<keyword evidence="3" id="KW-1185">Reference proteome</keyword>
<dbReference type="Gene3D" id="3.40.30.10">
    <property type="entry name" value="Glutaredoxin"/>
    <property type="match status" value="1"/>
</dbReference>
<dbReference type="RefSeq" id="WP_362775973.1">
    <property type="nucleotide sequence ID" value="NZ_JBHSBC010000002.1"/>
</dbReference>
<reference evidence="3" key="1">
    <citation type="journal article" date="2019" name="Int. J. Syst. Evol. Microbiol.">
        <title>The Global Catalogue of Microorganisms (GCM) 10K type strain sequencing project: providing services to taxonomists for standard genome sequencing and annotation.</title>
        <authorList>
            <consortium name="The Broad Institute Genomics Platform"/>
            <consortium name="The Broad Institute Genome Sequencing Center for Infectious Disease"/>
            <person name="Wu L."/>
            <person name="Ma J."/>
        </authorList>
    </citation>
    <scope>NUCLEOTIDE SEQUENCE [LARGE SCALE GENOMIC DNA]</scope>
    <source>
        <strain evidence="3">TBRC 7912</strain>
    </source>
</reference>
<organism evidence="2 3">
    <name type="scientific">Streptosporangium jomthongense</name>
    <dbReference type="NCBI Taxonomy" id="1193683"/>
    <lineage>
        <taxon>Bacteria</taxon>
        <taxon>Bacillati</taxon>
        <taxon>Actinomycetota</taxon>
        <taxon>Actinomycetes</taxon>
        <taxon>Streptosporangiales</taxon>
        <taxon>Streptosporangiaceae</taxon>
        <taxon>Streptosporangium</taxon>
    </lineage>
</organism>
<dbReference type="EMBL" id="JBHSBC010000002">
    <property type="protein sequence ID" value="MFC3979330.1"/>
    <property type="molecule type" value="Genomic_DNA"/>
</dbReference>